<dbReference type="SUPFAM" id="SSF51338">
    <property type="entry name" value="Composite domain of metallo-dependent hydrolases"/>
    <property type="match status" value="1"/>
</dbReference>
<sequence>MHNTGITILVGTDVSVPQPSLGGLAHGASVHHELQLLIKAGLTENEALCAATSILAQTFGLEDRGQIMVGKKADIFLVKGNPLKNISDTLNIVAVWKDGDRQI</sequence>
<dbReference type="PANTHER" id="PTHR43135:SF3">
    <property type="entry name" value="ALPHA-D-RIBOSE 1-METHYLPHOSPHONATE 5-TRIPHOSPHATE DIPHOSPHATASE"/>
    <property type="match status" value="1"/>
</dbReference>
<dbReference type="PANTHER" id="PTHR43135">
    <property type="entry name" value="ALPHA-D-RIBOSE 1-METHYLPHOSPHONATE 5-TRIPHOSPHATE DIPHOSPHATASE"/>
    <property type="match status" value="1"/>
</dbReference>
<proteinExistence type="predicted"/>
<reference evidence="2" key="1">
    <citation type="journal article" date="2015" name="J. Antimicrob. Chemother.">
        <title>Vancomycin-resistant Enterococcus faecium harbouring vanN in Canada: a case and complete sequence of pEfm12493 harbouring the vanN operon.</title>
        <authorList>
            <person name="Boyd D.A."/>
            <person name="Levesque S."/>
            <person name="Picard A.C."/>
            <person name="Golding G.R."/>
        </authorList>
    </citation>
    <scope>NUCLEOTIDE SEQUENCE</scope>
    <source>
        <strain evidence="2">N12-493</strain>
        <plasmid evidence="2">pEfm12493</plasmid>
    </source>
</reference>
<dbReference type="Gene3D" id="1.20.58.520">
    <property type="entry name" value="Amidohydrolase"/>
    <property type="match status" value="1"/>
</dbReference>
<dbReference type="AlphaFoldDB" id="A0A0D5MAU0"/>
<dbReference type="EMBL" id="KP342511">
    <property type="protein sequence ID" value="AJY53608.1"/>
    <property type="molecule type" value="Genomic_DNA"/>
</dbReference>
<evidence type="ECO:0000259" key="1">
    <source>
        <dbReference type="Pfam" id="PF01979"/>
    </source>
</evidence>
<keyword evidence="2" id="KW-0378">Hydrolase</keyword>
<keyword evidence="2" id="KW-0614">Plasmid</keyword>
<geneLocation type="plasmid" evidence="2">
    <name>pEfm12493</name>
</geneLocation>
<feature type="domain" description="Amidohydrolase-related" evidence="1">
    <location>
        <begin position="2"/>
        <end position="100"/>
    </location>
</feature>
<dbReference type="InterPro" id="IPR051781">
    <property type="entry name" value="Metallo-dep_Hydrolase"/>
</dbReference>
<dbReference type="Pfam" id="PF01979">
    <property type="entry name" value="Amidohydro_1"/>
    <property type="match status" value="1"/>
</dbReference>
<name>A0A0D5MAU0_ENTFC</name>
<dbReference type="InterPro" id="IPR006680">
    <property type="entry name" value="Amidohydro-rel"/>
</dbReference>
<dbReference type="Gene3D" id="3.30.110.90">
    <property type="entry name" value="Amidohydrolase"/>
    <property type="match status" value="1"/>
</dbReference>
<protein>
    <submittedName>
        <fullName evidence="2">Amidohydrolase</fullName>
    </submittedName>
</protein>
<accession>A0A0D5MAU0</accession>
<evidence type="ECO:0000313" key="2">
    <source>
        <dbReference type="EMBL" id="AJY53608.1"/>
    </source>
</evidence>
<dbReference type="Gene3D" id="2.30.40.10">
    <property type="entry name" value="Urease, subunit C, domain 1"/>
    <property type="match status" value="1"/>
</dbReference>
<gene>
    <name evidence="2" type="ORF">pEfm12493_124</name>
</gene>
<organism evidence="2">
    <name type="scientific">Enterococcus faecium</name>
    <name type="common">Streptococcus faecium</name>
    <dbReference type="NCBI Taxonomy" id="1352"/>
    <lineage>
        <taxon>Bacteria</taxon>
        <taxon>Bacillati</taxon>
        <taxon>Bacillota</taxon>
        <taxon>Bacilli</taxon>
        <taxon>Lactobacillales</taxon>
        <taxon>Enterococcaceae</taxon>
        <taxon>Enterococcus</taxon>
    </lineage>
</organism>
<dbReference type="GO" id="GO:0016810">
    <property type="term" value="F:hydrolase activity, acting on carbon-nitrogen (but not peptide) bonds"/>
    <property type="evidence" value="ECO:0007669"/>
    <property type="project" value="InterPro"/>
</dbReference>
<dbReference type="InterPro" id="IPR011059">
    <property type="entry name" value="Metal-dep_hydrolase_composite"/>
</dbReference>